<dbReference type="Gene3D" id="2.40.30.10">
    <property type="entry name" value="Translation factors"/>
    <property type="match status" value="1"/>
</dbReference>
<dbReference type="SUPFAM" id="SSF63380">
    <property type="entry name" value="Riboflavin synthase domain-like"/>
    <property type="match status" value="1"/>
</dbReference>
<dbReference type="PANTHER" id="PTHR30157:SF0">
    <property type="entry name" value="NADPH-DEPENDENT FERRIC-CHELATE REDUCTASE"/>
    <property type="match status" value="1"/>
</dbReference>
<dbReference type="InterPro" id="IPR017938">
    <property type="entry name" value="Riboflavin_synthase-like_b-brl"/>
</dbReference>
<evidence type="ECO:0000313" key="2">
    <source>
        <dbReference type="EMBL" id="SDR25558.1"/>
    </source>
</evidence>
<dbReference type="Pfam" id="PF08021">
    <property type="entry name" value="FAD_binding_9"/>
    <property type="match status" value="1"/>
</dbReference>
<reference evidence="3" key="1">
    <citation type="submission" date="2016-10" db="EMBL/GenBank/DDBJ databases">
        <authorList>
            <person name="Varghese N."/>
            <person name="Submissions S."/>
        </authorList>
    </citation>
    <scope>NUCLEOTIDE SEQUENCE [LARGE SCALE GENOMIC DNA]</scope>
    <source>
        <strain evidence="3">DSM 44142</strain>
    </source>
</reference>
<dbReference type="OrthoDB" id="3396083at2"/>
<dbReference type="Proteomes" id="UP000183053">
    <property type="component" value="Unassembled WGS sequence"/>
</dbReference>
<dbReference type="RefSeq" id="WP_068564167.1">
    <property type="nucleotide sequence ID" value="NZ_FNLF01000002.1"/>
</dbReference>
<accession>A0A1H1HKC6</accession>
<dbReference type="Pfam" id="PF04954">
    <property type="entry name" value="SIP"/>
    <property type="match status" value="1"/>
</dbReference>
<evidence type="ECO:0000259" key="1">
    <source>
        <dbReference type="PROSITE" id="PS51384"/>
    </source>
</evidence>
<sequence length="240" mass="26234">MGRGVTGLILKAMRADDYVFTVLGTEAVNEHYHRIRFDGGDFLQENPWFPTMWVRLWVPKSGTATTDEDEGTLVQRGYTIVAPEGSEFSIEFAMHDGPAPRWALDAAPGDRIAAAMMGADLTVPEDPAPSEYVLVGDAASIPAINSILGTAAAPCRVFLEYQHDAERELPVQSETVTWVPREGRGSTLVSTVIDAGIASEAFLFVAAETKATREITKAAKRDFGLTKDRIKSQAYWLQRG</sequence>
<keyword evidence="3" id="KW-1185">Reference proteome</keyword>
<gene>
    <name evidence="2" type="ORF">SAMN04489765_4271</name>
</gene>
<name>A0A1H1HKC6_9ACTN</name>
<dbReference type="Gene3D" id="3.40.50.80">
    <property type="entry name" value="Nucleotide-binding domain of ferredoxin-NADP reductase (FNR) module"/>
    <property type="match status" value="1"/>
</dbReference>
<feature type="domain" description="FAD-binding FR-type" evidence="1">
    <location>
        <begin position="15"/>
        <end position="124"/>
    </location>
</feature>
<dbReference type="PANTHER" id="PTHR30157">
    <property type="entry name" value="FERRIC REDUCTASE, NADPH-DEPENDENT"/>
    <property type="match status" value="1"/>
</dbReference>
<dbReference type="EMBL" id="FNLF01000002">
    <property type="protein sequence ID" value="SDR25558.1"/>
    <property type="molecule type" value="Genomic_DNA"/>
</dbReference>
<dbReference type="InterPro" id="IPR017927">
    <property type="entry name" value="FAD-bd_FR_type"/>
</dbReference>
<protein>
    <submittedName>
        <fullName evidence="2">NADPH-dependent ferric siderophore reductase, contains FAD-binding and SIP domains</fullName>
    </submittedName>
</protein>
<proteinExistence type="predicted"/>
<dbReference type="InterPro" id="IPR039374">
    <property type="entry name" value="SIP_fam"/>
</dbReference>
<dbReference type="STRING" id="47312.SAMN04489765_4271"/>
<organism evidence="2 3">
    <name type="scientific">Tsukamurella pulmonis</name>
    <dbReference type="NCBI Taxonomy" id="47312"/>
    <lineage>
        <taxon>Bacteria</taxon>
        <taxon>Bacillati</taxon>
        <taxon>Actinomycetota</taxon>
        <taxon>Actinomycetes</taxon>
        <taxon>Mycobacteriales</taxon>
        <taxon>Tsukamurellaceae</taxon>
        <taxon>Tsukamurella</taxon>
    </lineage>
</organism>
<dbReference type="PROSITE" id="PS51384">
    <property type="entry name" value="FAD_FR"/>
    <property type="match status" value="1"/>
</dbReference>
<dbReference type="AlphaFoldDB" id="A0A1H1HKC6"/>
<dbReference type="InterPro" id="IPR013113">
    <property type="entry name" value="SIP_FAD-bd"/>
</dbReference>
<dbReference type="CDD" id="cd06193">
    <property type="entry name" value="siderophore_interacting"/>
    <property type="match status" value="1"/>
</dbReference>
<dbReference type="InterPro" id="IPR007037">
    <property type="entry name" value="SIP_rossman_dom"/>
</dbReference>
<evidence type="ECO:0000313" key="3">
    <source>
        <dbReference type="Proteomes" id="UP000183053"/>
    </source>
</evidence>
<dbReference type="GO" id="GO:0016491">
    <property type="term" value="F:oxidoreductase activity"/>
    <property type="evidence" value="ECO:0007669"/>
    <property type="project" value="InterPro"/>
</dbReference>
<dbReference type="InterPro" id="IPR039261">
    <property type="entry name" value="FNR_nucleotide-bd"/>
</dbReference>